<feature type="domain" description="Orc1-like AAA ATPase" evidence="3">
    <location>
        <begin position="8"/>
        <end position="174"/>
    </location>
</feature>
<name>F6FXJ1_ISOV2</name>
<dbReference type="PANTHER" id="PTHR16305:SF35">
    <property type="entry name" value="TRANSCRIPTIONAL ACTIVATOR DOMAIN"/>
    <property type="match status" value="1"/>
</dbReference>
<proteinExistence type="predicted"/>
<reference evidence="4 5" key="1">
    <citation type="submission" date="2011-05" db="EMBL/GenBank/DDBJ databases">
        <title>Complete sequence of Isoptericola variabilis 225.</title>
        <authorList>
            <consortium name="US DOE Joint Genome Institute"/>
            <person name="Lucas S."/>
            <person name="Han J."/>
            <person name="Lapidus A."/>
            <person name="Cheng J.-F."/>
            <person name="Goodwin L."/>
            <person name="Pitluck S."/>
            <person name="Peters L."/>
            <person name="Mikhailova N."/>
            <person name="Zeytun A."/>
            <person name="Han C."/>
            <person name="Tapia R."/>
            <person name="Land M."/>
            <person name="Hauser L."/>
            <person name="Kyrpides N."/>
            <person name="Ivanova N."/>
            <person name="Pagani I."/>
            <person name="Siebers A."/>
            <person name="Allgaier M."/>
            <person name="Thelen M."/>
            <person name="Hugenholtz P."/>
            <person name="Gladden J."/>
            <person name="Woyke T."/>
        </authorList>
    </citation>
    <scope>NUCLEOTIDE SEQUENCE [LARGE SCALE GENOMIC DNA]</scope>
    <source>
        <strain evidence="5">225</strain>
    </source>
</reference>
<keyword evidence="5" id="KW-1185">Reference proteome</keyword>
<protein>
    <submittedName>
        <fullName evidence="4">LuxR family transcriptional regulator</fullName>
    </submittedName>
</protein>
<dbReference type="HOGENOM" id="CLU_625263_0_0_11"/>
<dbReference type="InterPro" id="IPR041664">
    <property type="entry name" value="AAA_16"/>
</dbReference>
<dbReference type="KEGG" id="iva:Isova_1982"/>
<dbReference type="SUPFAM" id="SSF52540">
    <property type="entry name" value="P-loop containing nucleoside triphosphate hydrolases"/>
    <property type="match status" value="1"/>
</dbReference>
<dbReference type="Proteomes" id="UP000009236">
    <property type="component" value="Chromosome"/>
</dbReference>
<keyword evidence="2" id="KW-0067">ATP-binding</keyword>
<keyword evidence="1" id="KW-0547">Nucleotide-binding</keyword>
<dbReference type="GO" id="GO:0005524">
    <property type="term" value="F:ATP binding"/>
    <property type="evidence" value="ECO:0007669"/>
    <property type="project" value="UniProtKB-KW"/>
</dbReference>
<sequence>MLAPTALLVGRSYELEALQAALAEARRGSTRTVVVAGEARIGKTLLLDELVSRVGPEAAAVVGRCVDSGSGPLPHAAVAAIVLALVRELGRDEVLAAAGAGADVLGAVVPGLVEMRPGAALDRLPDVLADLVASVAASRPVVVVVEDLHWADGATRAAVARLARLPGDARVLVVLSYRSDDVGRGHPLRPLLAELERSRLATRVELARLSAGEVAELARALGDGGLDALDVERIADRSEGVPFYVEELVSFVGTALPESLRDVLLLRYEQLDPGVRTFLRTVAAGGVSVPHDVLAAAVGDPDALDAAARAAVEAHVLVAAGAEYAFRHALVQEAVYGELLPGERTRIHAAYARAYEARPATARTLAEVANHWWRARVPDRALASAVTAQAAAEATGATSTAAEHGERALELWHEVPDAEAVAGVSHHELLARARSDHA</sequence>
<evidence type="ECO:0000256" key="1">
    <source>
        <dbReference type="ARBA" id="ARBA00022741"/>
    </source>
</evidence>
<evidence type="ECO:0000313" key="5">
    <source>
        <dbReference type="Proteomes" id="UP000009236"/>
    </source>
</evidence>
<gene>
    <name evidence="4" type="ordered locus">Isova_1982</name>
</gene>
<dbReference type="GO" id="GO:0005737">
    <property type="term" value="C:cytoplasm"/>
    <property type="evidence" value="ECO:0007669"/>
    <property type="project" value="TreeGrafter"/>
</dbReference>
<dbReference type="EMBL" id="CP002810">
    <property type="protein sequence ID" value="AEG44719.1"/>
    <property type="molecule type" value="Genomic_DNA"/>
</dbReference>
<dbReference type="AlphaFoldDB" id="F6FXJ1"/>
<evidence type="ECO:0000313" key="4">
    <source>
        <dbReference type="EMBL" id="AEG44719.1"/>
    </source>
</evidence>
<dbReference type="Pfam" id="PF13191">
    <property type="entry name" value="AAA_16"/>
    <property type="match status" value="1"/>
</dbReference>
<dbReference type="STRING" id="743718.Isova_1982"/>
<accession>F6FXJ1</accession>
<evidence type="ECO:0000256" key="2">
    <source>
        <dbReference type="ARBA" id="ARBA00022840"/>
    </source>
</evidence>
<organism evidence="5">
    <name type="scientific">Isoptericola variabilis (strain 225)</name>
    <dbReference type="NCBI Taxonomy" id="743718"/>
    <lineage>
        <taxon>Bacteria</taxon>
        <taxon>Bacillati</taxon>
        <taxon>Actinomycetota</taxon>
        <taxon>Actinomycetes</taxon>
        <taxon>Micrococcales</taxon>
        <taxon>Promicromonosporaceae</taxon>
        <taxon>Isoptericola</taxon>
    </lineage>
</organism>
<dbReference type="GO" id="GO:0004016">
    <property type="term" value="F:adenylate cyclase activity"/>
    <property type="evidence" value="ECO:0007669"/>
    <property type="project" value="TreeGrafter"/>
</dbReference>
<dbReference type="PANTHER" id="PTHR16305">
    <property type="entry name" value="TESTICULAR SOLUBLE ADENYLYL CYCLASE"/>
    <property type="match status" value="1"/>
</dbReference>
<evidence type="ECO:0000259" key="3">
    <source>
        <dbReference type="Pfam" id="PF13191"/>
    </source>
</evidence>
<dbReference type="RefSeq" id="WP_013839110.1">
    <property type="nucleotide sequence ID" value="NC_015588.1"/>
</dbReference>
<dbReference type="eggNOG" id="COG3899">
    <property type="taxonomic scope" value="Bacteria"/>
</dbReference>
<dbReference type="InterPro" id="IPR027417">
    <property type="entry name" value="P-loop_NTPase"/>
</dbReference>